<gene>
    <name evidence="1" type="ORF">PAT3040_01114</name>
</gene>
<comment type="caution">
    <text evidence="1">The sequence shown here is derived from an EMBL/GenBank/DDBJ whole genome shotgun (WGS) entry which is preliminary data.</text>
</comment>
<dbReference type="PANTHER" id="PTHR34407:SF1">
    <property type="entry name" value="SGNH HYDROLASE-TYPE ESTERASE DOMAIN-CONTAINING PROTEIN"/>
    <property type="match status" value="1"/>
</dbReference>
<sequence length="349" mass="39157">MRAALERGEVTLGFLGGSITEAKPGHNWPDKVVSWLVETYPQVRFTIENAAIGATGSNLAVFRAERDILSKDCDIIFVEYAVNDYYAPHERRKRTREGLIRRLIEGSDSDLVLTYSYLQAMYADMEAGNVPDSIAELEQIGEHYHIGSIWMGLYAFEEVRKGRMAWEEWLPDGLHPTHRGSLSYAQSVIAYLVKELNTDLGRTPRIPLLPEPINSEHWGNISFVPFREVRTEGPWTIQRSANLVWIDQLLVTTAIGSKLRFSFQGKGLALGFDFGKLSADFRCRMDGGEATVIQLDRADWSPAEGIYHVEIVAEDLTTGMHEVEIEVIHGNGPGCQGTRFRLAFIGIIA</sequence>
<name>A0A2R5ET60_9BACL</name>
<evidence type="ECO:0000313" key="2">
    <source>
        <dbReference type="Proteomes" id="UP000245202"/>
    </source>
</evidence>
<evidence type="ECO:0000313" key="1">
    <source>
        <dbReference type="EMBL" id="GBG06584.1"/>
    </source>
</evidence>
<dbReference type="Gene3D" id="3.40.50.1110">
    <property type="entry name" value="SGNH hydrolase"/>
    <property type="match status" value="1"/>
</dbReference>
<dbReference type="PANTHER" id="PTHR34407">
    <property type="entry name" value="EXPRESSED PROTEIN"/>
    <property type="match status" value="1"/>
</dbReference>
<dbReference type="EMBL" id="BDQX01000051">
    <property type="protein sequence ID" value="GBG06584.1"/>
    <property type="molecule type" value="Genomic_DNA"/>
</dbReference>
<accession>A0A2R5ET60</accession>
<dbReference type="Proteomes" id="UP000245202">
    <property type="component" value="Unassembled WGS sequence"/>
</dbReference>
<dbReference type="SUPFAM" id="SSF52266">
    <property type="entry name" value="SGNH hydrolase"/>
    <property type="match status" value="1"/>
</dbReference>
<dbReference type="CDD" id="cd00229">
    <property type="entry name" value="SGNH_hydrolase"/>
    <property type="match status" value="1"/>
</dbReference>
<dbReference type="AlphaFoldDB" id="A0A2R5ET60"/>
<protein>
    <submittedName>
        <fullName evidence="1">SGNH/GDSL hydrolase family protein</fullName>
    </submittedName>
</protein>
<organism evidence="1 2">
    <name type="scientific">Paenibacillus agaridevorans</name>
    <dbReference type="NCBI Taxonomy" id="171404"/>
    <lineage>
        <taxon>Bacteria</taxon>
        <taxon>Bacillati</taxon>
        <taxon>Bacillota</taxon>
        <taxon>Bacilli</taxon>
        <taxon>Bacillales</taxon>
        <taxon>Paenibacillaceae</taxon>
        <taxon>Paenibacillus</taxon>
    </lineage>
</organism>
<proteinExistence type="predicted"/>
<reference evidence="1 2" key="1">
    <citation type="submission" date="2017-08" db="EMBL/GenBank/DDBJ databases">
        <title>Substantial Increase in Enzyme Production by Combined Drug-Resistance Mutations in Paenibacillus agaridevorans.</title>
        <authorList>
            <person name="Tanaka Y."/>
            <person name="Funane K."/>
            <person name="Hosaka T."/>
            <person name="Shiwa Y."/>
            <person name="Fujita N."/>
            <person name="Miyazaki T."/>
            <person name="Yoshikawa H."/>
            <person name="Murakami K."/>
            <person name="Kasahara K."/>
            <person name="Inaoka T."/>
            <person name="Hiraga Y."/>
            <person name="Ochi K."/>
        </authorList>
    </citation>
    <scope>NUCLEOTIDE SEQUENCE [LARGE SCALE GENOMIC DNA]</scope>
    <source>
        <strain evidence="1 2">T-3040</strain>
    </source>
</reference>
<dbReference type="InterPro" id="IPR036514">
    <property type="entry name" value="SGNH_hydro_sf"/>
</dbReference>
<keyword evidence="1" id="KW-0378">Hydrolase</keyword>
<keyword evidence="2" id="KW-1185">Reference proteome</keyword>
<dbReference type="GO" id="GO:0016787">
    <property type="term" value="F:hydrolase activity"/>
    <property type="evidence" value="ECO:0007669"/>
    <property type="project" value="UniProtKB-KW"/>
</dbReference>